<dbReference type="RefSeq" id="WP_129404691.1">
    <property type="nucleotide sequence ID" value="NZ_SBKP01000011.1"/>
</dbReference>
<organism evidence="2 3">
    <name type="scientific">Sphingobium fluviale</name>
    <dbReference type="NCBI Taxonomy" id="2506423"/>
    <lineage>
        <taxon>Bacteria</taxon>
        <taxon>Pseudomonadati</taxon>
        <taxon>Pseudomonadota</taxon>
        <taxon>Alphaproteobacteria</taxon>
        <taxon>Sphingomonadales</taxon>
        <taxon>Sphingomonadaceae</taxon>
        <taxon>Sphingobium</taxon>
    </lineage>
</organism>
<evidence type="ECO:0000256" key="1">
    <source>
        <dbReference type="SAM" id="Phobius"/>
    </source>
</evidence>
<proteinExistence type="predicted"/>
<keyword evidence="1" id="KW-0472">Membrane</keyword>
<reference evidence="3" key="1">
    <citation type="submission" date="2019-01" db="EMBL/GenBank/DDBJ databases">
        <title>Cytophagaceae bacterium strain CAR-16.</title>
        <authorList>
            <person name="Chen W.-M."/>
        </authorList>
    </citation>
    <scope>NUCLEOTIDE SEQUENCE [LARGE SCALE GENOMIC DNA]</scope>
    <source>
        <strain evidence="3">CHR27</strain>
    </source>
</reference>
<dbReference type="EMBL" id="SBKP01000011">
    <property type="protein sequence ID" value="RXR27663.1"/>
    <property type="molecule type" value="Genomic_DNA"/>
</dbReference>
<evidence type="ECO:0008006" key="4">
    <source>
        <dbReference type="Google" id="ProtNLM"/>
    </source>
</evidence>
<sequence length="131" mass="14065">MLHEALCALQIILRTYTVGMAHQPAKRAEMSKDMQDNLRRVRTTTVKNVKRATSGLTKSAKQVRARAKAASEGAGDKLDAAKLQADKAAMEATRIITEHPFAALAAAAAVGALAAGLLPRFMRGKRNQTPE</sequence>
<keyword evidence="1" id="KW-1133">Transmembrane helix</keyword>
<evidence type="ECO:0000313" key="2">
    <source>
        <dbReference type="EMBL" id="RXR27663.1"/>
    </source>
</evidence>
<comment type="caution">
    <text evidence="2">The sequence shown here is derived from an EMBL/GenBank/DDBJ whole genome shotgun (WGS) entry which is preliminary data.</text>
</comment>
<dbReference type="AlphaFoldDB" id="A0A4Q1KEP8"/>
<keyword evidence="1" id="KW-0812">Transmembrane</keyword>
<name>A0A4Q1KEP8_9SPHN</name>
<protein>
    <recommendedName>
        <fullName evidence="4">DUF883 family protein</fullName>
    </recommendedName>
</protein>
<evidence type="ECO:0000313" key="3">
    <source>
        <dbReference type="Proteomes" id="UP000290958"/>
    </source>
</evidence>
<keyword evidence="3" id="KW-1185">Reference proteome</keyword>
<feature type="transmembrane region" description="Helical" evidence="1">
    <location>
        <begin position="100"/>
        <end position="118"/>
    </location>
</feature>
<gene>
    <name evidence="2" type="ORF">EQG66_11265</name>
</gene>
<accession>A0A4Q1KEP8</accession>
<dbReference type="Proteomes" id="UP000290958">
    <property type="component" value="Unassembled WGS sequence"/>
</dbReference>